<gene>
    <name evidence="7" type="ORF">N8I77_002570</name>
</gene>
<dbReference type="AlphaFoldDB" id="A0AAD9SV33"/>
<protein>
    <submittedName>
        <fullName evidence="7">Uncharacterized protein</fullName>
    </submittedName>
</protein>
<dbReference type="GO" id="GO:0071944">
    <property type="term" value="C:cell periphery"/>
    <property type="evidence" value="ECO:0007669"/>
    <property type="project" value="UniProtKB-ARBA"/>
</dbReference>
<feature type="compositionally biased region" description="Low complexity" evidence="5">
    <location>
        <begin position="175"/>
        <end position="200"/>
    </location>
</feature>
<dbReference type="GO" id="GO:0016020">
    <property type="term" value="C:membrane"/>
    <property type="evidence" value="ECO:0007669"/>
    <property type="project" value="UniProtKB-SubCell"/>
</dbReference>
<evidence type="ECO:0000256" key="3">
    <source>
        <dbReference type="ARBA" id="ARBA00022989"/>
    </source>
</evidence>
<dbReference type="InterPro" id="IPR051694">
    <property type="entry name" value="Immunoregulatory_rcpt-like"/>
</dbReference>
<evidence type="ECO:0000256" key="5">
    <source>
        <dbReference type="SAM" id="MobiDB-lite"/>
    </source>
</evidence>
<dbReference type="PANTHER" id="PTHR15549">
    <property type="entry name" value="PAIRED IMMUNOGLOBULIN-LIKE TYPE 2 RECEPTOR"/>
    <property type="match status" value="1"/>
</dbReference>
<feature type="region of interest" description="Disordered" evidence="5">
    <location>
        <begin position="175"/>
        <end position="214"/>
    </location>
</feature>
<keyword evidence="3 6" id="KW-1133">Transmembrane helix</keyword>
<accession>A0AAD9SV33</accession>
<feature type="transmembrane region" description="Helical" evidence="6">
    <location>
        <begin position="220"/>
        <end position="244"/>
    </location>
</feature>
<evidence type="ECO:0000313" key="8">
    <source>
        <dbReference type="Proteomes" id="UP001265746"/>
    </source>
</evidence>
<keyword evidence="4 6" id="KW-0472">Membrane</keyword>
<proteinExistence type="predicted"/>
<name>A0AAD9SV33_PHOAM</name>
<evidence type="ECO:0000256" key="4">
    <source>
        <dbReference type="ARBA" id="ARBA00023136"/>
    </source>
</evidence>
<reference evidence="7" key="1">
    <citation type="submission" date="2023-06" db="EMBL/GenBank/DDBJ databases">
        <authorList>
            <person name="Noh H."/>
        </authorList>
    </citation>
    <scope>NUCLEOTIDE SEQUENCE</scope>
    <source>
        <strain evidence="7">DUCC20226</strain>
    </source>
</reference>
<evidence type="ECO:0000313" key="7">
    <source>
        <dbReference type="EMBL" id="KAK2615845.1"/>
    </source>
</evidence>
<keyword evidence="8" id="KW-1185">Reference proteome</keyword>
<evidence type="ECO:0000256" key="6">
    <source>
        <dbReference type="SAM" id="Phobius"/>
    </source>
</evidence>
<sequence length="354" mass="36985">MSDIDIFISNGTCYAGIKLLADPLMIPCGNVAVDHIACCQASDFCLESSVCFNADFGVTYISGCTDPKYDHPSCPNKFSDTKTPWLGLSYCNRTSNEWVLCDQKKKPATLTQPDPCYCPTDEADRSMIISQSSIIQPTATLPTSVGESIQFFKGYYPSFKSSAATTTASITDTAITSSSVSSSPTDSAVAPATATDTNATDIPGNSPPSNESGLSSGAKIGTIVGAAAGTLVMVAIIGGLLSLWRRRRQQQLQNEEEARAVDNFIHGGTKSGTASEADPLNLGLAVGTPKDASHPNTPTLSELDCKAARPWSLRSELDPDASTRSSSTAGHGAVGQARPAPSELAAHPIAELPG</sequence>
<comment type="caution">
    <text evidence="7">The sequence shown here is derived from an EMBL/GenBank/DDBJ whole genome shotgun (WGS) entry which is preliminary data.</text>
</comment>
<keyword evidence="2 6" id="KW-0812">Transmembrane</keyword>
<comment type="subcellular location">
    <subcellularLocation>
        <location evidence="1">Membrane</location>
        <topology evidence="1">Single-pass membrane protein</topology>
    </subcellularLocation>
</comment>
<evidence type="ECO:0000256" key="2">
    <source>
        <dbReference type="ARBA" id="ARBA00022692"/>
    </source>
</evidence>
<dbReference type="EMBL" id="JAUJFL010000001">
    <property type="protein sequence ID" value="KAK2615845.1"/>
    <property type="molecule type" value="Genomic_DNA"/>
</dbReference>
<dbReference type="Proteomes" id="UP001265746">
    <property type="component" value="Unassembled WGS sequence"/>
</dbReference>
<feature type="region of interest" description="Disordered" evidence="5">
    <location>
        <begin position="267"/>
        <end position="354"/>
    </location>
</feature>
<evidence type="ECO:0000256" key="1">
    <source>
        <dbReference type="ARBA" id="ARBA00004167"/>
    </source>
</evidence>
<organism evidence="7 8">
    <name type="scientific">Phomopsis amygdali</name>
    <name type="common">Fusicoccum amygdali</name>
    <dbReference type="NCBI Taxonomy" id="1214568"/>
    <lineage>
        <taxon>Eukaryota</taxon>
        <taxon>Fungi</taxon>
        <taxon>Dikarya</taxon>
        <taxon>Ascomycota</taxon>
        <taxon>Pezizomycotina</taxon>
        <taxon>Sordariomycetes</taxon>
        <taxon>Sordariomycetidae</taxon>
        <taxon>Diaporthales</taxon>
        <taxon>Diaporthaceae</taxon>
        <taxon>Diaporthe</taxon>
    </lineage>
</organism>